<dbReference type="InterPro" id="IPR009038">
    <property type="entry name" value="GOLD_dom"/>
</dbReference>
<comment type="subcellular location">
    <subcellularLocation>
        <location evidence="7">Endomembrane system</location>
        <topology evidence="7">Single-pass membrane protein</topology>
    </subcellularLocation>
    <subcellularLocation>
        <location evidence="1 8">Membrane</location>
        <topology evidence="1 8">Single-pass type I membrane protein</topology>
    </subcellularLocation>
</comment>
<feature type="transmembrane region" description="Helical" evidence="9">
    <location>
        <begin position="146"/>
        <end position="168"/>
    </location>
</feature>
<dbReference type="PANTHER" id="PTHR22811">
    <property type="entry name" value="TRANSMEMBRANE EMP24 DOMAIN-CONTAINING PROTEIN"/>
    <property type="match status" value="1"/>
</dbReference>
<dbReference type="SMART" id="SM01190">
    <property type="entry name" value="EMP24_GP25L"/>
    <property type="match status" value="1"/>
</dbReference>
<evidence type="ECO:0000313" key="12">
    <source>
        <dbReference type="EMBL" id="OON23434.1"/>
    </source>
</evidence>
<reference evidence="12 13" key="1">
    <citation type="submission" date="2015-03" db="EMBL/GenBank/DDBJ databases">
        <title>Draft genome of the nematode, Opisthorchis viverrini.</title>
        <authorList>
            <person name="Mitreva M."/>
        </authorList>
    </citation>
    <scope>NUCLEOTIDE SEQUENCE [LARGE SCALE GENOMIC DNA]</scope>
    <source>
        <strain evidence="12">Khon Kaen</strain>
    </source>
</reference>
<evidence type="ECO:0000256" key="7">
    <source>
        <dbReference type="ARBA" id="ARBA00037847"/>
    </source>
</evidence>
<dbReference type="Proteomes" id="UP000243686">
    <property type="component" value="Unassembled WGS sequence"/>
</dbReference>
<evidence type="ECO:0000256" key="2">
    <source>
        <dbReference type="ARBA" id="ARBA00007104"/>
    </source>
</evidence>
<dbReference type="GO" id="GO:0016020">
    <property type="term" value="C:membrane"/>
    <property type="evidence" value="ECO:0007669"/>
    <property type="project" value="UniProtKB-SubCell"/>
</dbReference>
<feature type="domain" description="GOLD" evidence="11">
    <location>
        <begin position="29"/>
        <end position="111"/>
    </location>
</feature>
<evidence type="ECO:0000259" key="11">
    <source>
        <dbReference type="PROSITE" id="PS50866"/>
    </source>
</evidence>
<evidence type="ECO:0000256" key="3">
    <source>
        <dbReference type="ARBA" id="ARBA00022692"/>
    </source>
</evidence>
<name>A0A1S8X9N3_OPIVI</name>
<feature type="signal peptide" evidence="10">
    <location>
        <begin position="1"/>
        <end position="19"/>
    </location>
</feature>
<dbReference type="SUPFAM" id="SSF101576">
    <property type="entry name" value="Supernatant protein factor (SPF), C-terminal domain"/>
    <property type="match status" value="1"/>
</dbReference>
<evidence type="ECO:0000313" key="13">
    <source>
        <dbReference type="Proteomes" id="UP000243686"/>
    </source>
</evidence>
<feature type="chain" id="PRO_5012278126" evidence="10">
    <location>
        <begin position="20"/>
        <end position="178"/>
    </location>
</feature>
<dbReference type="PROSITE" id="PS50866">
    <property type="entry name" value="GOLD"/>
    <property type="match status" value="1"/>
</dbReference>
<sequence length="178" mass="20449">MTMWLFLALSLFSWRPCWGFYVDIDANGVECFIERIPANKKFTLHYEVAEGGFLDIDAAVYGPDGKLMYNEIKKPNGRPKFVASKAGSYKYCFGNKMSSLTPKVVLFELEVEEDHLQAEDEDDGSHFDGVRCAARFLVNQNTNFRVVLWAAFEAVLIITMSIGQVFYLKRFFEVRRLV</sequence>
<gene>
    <name evidence="12" type="ORF">X801_00650</name>
</gene>
<proteinExistence type="inferred from homology"/>
<evidence type="ECO:0000256" key="4">
    <source>
        <dbReference type="ARBA" id="ARBA00022729"/>
    </source>
</evidence>
<dbReference type="EMBL" id="KV891545">
    <property type="protein sequence ID" value="OON23434.1"/>
    <property type="molecule type" value="Genomic_DNA"/>
</dbReference>
<keyword evidence="3 8" id="KW-0812">Transmembrane</keyword>
<evidence type="ECO:0000256" key="8">
    <source>
        <dbReference type="RuleBase" id="RU003827"/>
    </source>
</evidence>
<evidence type="ECO:0000256" key="5">
    <source>
        <dbReference type="ARBA" id="ARBA00022989"/>
    </source>
</evidence>
<evidence type="ECO:0000256" key="1">
    <source>
        <dbReference type="ARBA" id="ARBA00004479"/>
    </source>
</evidence>
<dbReference type="InterPro" id="IPR015720">
    <property type="entry name" value="Emp24-like"/>
</dbReference>
<evidence type="ECO:0000256" key="9">
    <source>
        <dbReference type="SAM" id="Phobius"/>
    </source>
</evidence>
<accession>A0A1S8X9N3</accession>
<keyword evidence="5 9" id="KW-1133">Transmembrane helix</keyword>
<keyword evidence="4 10" id="KW-0732">Signal</keyword>
<protein>
    <submittedName>
        <fullName evidence="12">Emp24/gp25L/p24 family protein</fullName>
    </submittedName>
</protein>
<evidence type="ECO:0000256" key="10">
    <source>
        <dbReference type="SAM" id="SignalP"/>
    </source>
</evidence>
<keyword evidence="6 9" id="KW-0472">Membrane</keyword>
<evidence type="ECO:0000256" key="6">
    <source>
        <dbReference type="ARBA" id="ARBA00023136"/>
    </source>
</evidence>
<organism evidence="12 13">
    <name type="scientific">Opisthorchis viverrini</name>
    <name type="common">Southeast Asian liver fluke</name>
    <dbReference type="NCBI Taxonomy" id="6198"/>
    <lineage>
        <taxon>Eukaryota</taxon>
        <taxon>Metazoa</taxon>
        <taxon>Spiralia</taxon>
        <taxon>Lophotrochozoa</taxon>
        <taxon>Platyhelminthes</taxon>
        <taxon>Trematoda</taxon>
        <taxon>Digenea</taxon>
        <taxon>Opisthorchiida</taxon>
        <taxon>Opisthorchiata</taxon>
        <taxon>Opisthorchiidae</taxon>
        <taxon>Opisthorchis</taxon>
    </lineage>
</organism>
<dbReference type="GO" id="GO:0012505">
    <property type="term" value="C:endomembrane system"/>
    <property type="evidence" value="ECO:0007669"/>
    <property type="project" value="UniProtKB-SubCell"/>
</dbReference>
<dbReference type="AlphaFoldDB" id="A0A1S8X9N3"/>
<comment type="similarity">
    <text evidence="2 8">Belongs to the EMP24/GP25L family.</text>
</comment>
<dbReference type="Pfam" id="PF01105">
    <property type="entry name" value="EMP24_GP25L"/>
    <property type="match status" value="2"/>
</dbReference>
<keyword evidence="13" id="KW-1185">Reference proteome</keyword>
<dbReference type="InterPro" id="IPR036598">
    <property type="entry name" value="GOLD_dom_sf"/>
</dbReference>